<protein>
    <submittedName>
        <fullName evidence="1">ZNF548 isoform 6</fullName>
    </submittedName>
</protein>
<dbReference type="Proteomes" id="UP000236370">
    <property type="component" value="Unassembled WGS sequence"/>
</dbReference>
<reference evidence="1 2" key="1">
    <citation type="submission" date="2017-12" db="EMBL/GenBank/DDBJ databases">
        <title>High-resolution comparative analysis of great ape genomes.</title>
        <authorList>
            <person name="Pollen A."/>
            <person name="Hastie A."/>
            <person name="Hormozdiari F."/>
            <person name="Dougherty M."/>
            <person name="Liu R."/>
            <person name="Chaisson M."/>
            <person name="Hoppe E."/>
            <person name="Hill C."/>
            <person name="Pang A."/>
            <person name="Hillier L."/>
            <person name="Baker C."/>
            <person name="Armstrong J."/>
            <person name="Shendure J."/>
            <person name="Paten B."/>
            <person name="Wilson R."/>
            <person name="Chao H."/>
            <person name="Schneider V."/>
            <person name="Ventura M."/>
            <person name="Kronenberg Z."/>
            <person name="Murali S."/>
            <person name="Gordon D."/>
            <person name="Cantsilieris S."/>
            <person name="Munson K."/>
            <person name="Nelson B."/>
            <person name="Raja A."/>
            <person name="Underwood J."/>
            <person name="Diekhans M."/>
            <person name="Fiddes I."/>
            <person name="Haussler D."/>
            <person name="Eichler E."/>
        </authorList>
    </citation>
    <scope>NUCLEOTIDE SEQUENCE [LARGE SCALE GENOMIC DNA]</scope>
    <source>
        <strain evidence="1">Yerkes chimp pedigree #C0471</strain>
    </source>
</reference>
<dbReference type="EMBL" id="NBAG03000445">
    <property type="protein sequence ID" value="PNI23701.1"/>
    <property type="molecule type" value="Genomic_DNA"/>
</dbReference>
<gene>
    <name evidence="1" type="ORF">CK820_G0046327</name>
</gene>
<proteinExistence type="predicted"/>
<evidence type="ECO:0000313" key="1">
    <source>
        <dbReference type="EMBL" id="PNI23701.1"/>
    </source>
</evidence>
<sequence length="47" mass="5596">MNLTEVGSVLREQGADTWGPDHWWLHRHHTLSRKVQTWHNRDSGLHL</sequence>
<comment type="caution">
    <text evidence="1">The sequence shown here is derived from an EMBL/GenBank/DDBJ whole genome shotgun (WGS) entry which is preliminary data.</text>
</comment>
<accession>A0A2J8JLQ4</accession>
<organism evidence="1 2">
    <name type="scientific">Pan troglodytes</name>
    <name type="common">Chimpanzee</name>
    <dbReference type="NCBI Taxonomy" id="9598"/>
    <lineage>
        <taxon>Eukaryota</taxon>
        <taxon>Metazoa</taxon>
        <taxon>Chordata</taxon>
        <taxon>Craniata</taxon>
        <taxon>Vertebrata</taxon>
        <taxon>Euteleostomi</taxon>
        <taxon>Mammalia</taxon>
        <taxon>Eutheria</taxon>
        <taxon>Euarchontoglires</taxon>
        <taxon>Primates</taxon>
        <taxon>Haplorrhini</taxon>
        <taxon>Catarrhini</taxon>
        <taxon>Hominidae</taxon>
        <taxon>Pan</taxon>
    </lineage>
</organism>
<dbReference type="AlphaFoldDB" id="A0A2J8JLQ4"/>
<name>A0A2J8JLQ4_PANTR</name>
<evidence type="ECO:0000313" key="2">
    <source>
        <dbReference type="Proteomes" id="UP000236370"/>
    </source>
</evidence>